<proteinExistence type="predicted"/>
<keyword evidence="1" id="KW-0378">Hydrolase</keyword>
<feature type="compositionally biased region" description="Basic and acidic residues" evidence="2">
    <location>
        <begin position="676"/>
        <end position="692"/>
    </location>
</feature>
<dbReference type="SUPFAM" id="SSF53474">
    <property type="entry name" value="alpha/beta-Hydrolases"/>
    <property type="match status" value="1"/>
</dbReference>
<evidence type="ECO:0000256" key="2">
    <source>
        <dbReference type="SAM" id="MobiDB-lite"/>
    </source>
</evidence>
<dbReference type="Gene3D" id="3.40.50.1820">
    <property type="entry name" value="alpha/beta hydrolase"/>
    <property type="match status" value="1"/>
</dbReference>
<feature type="compositionally biased region" description="Polar residues" evidence="2">
    <location>
        <begin position="922"/>
        <end position="936"/>
    </location>
</feature>
<dbReference type="Pfam" id="PF07859">
    <property type="entry name" value="Abhydrolase_3"/>
    <property type="match status" value="2"/>
</dbReference>
<feature type="domain" description="Alpha/beta hydrolase fold-3" evidence="3">
    <location>
        <begin position="334"/>
        <end position="386"/>
    </location>
</feature>
<dbReference type="InterPro" id="IPR029058">
    <property type="entry name" value="AB_hydrolase_fold"/>
</dbReference>
<organism evidence="4 5">
    <name type="scientific">Peltaster fructicola</name>
    <dbReference type="NCBI Taxonomy" id="286661"/>
    <lineage>
        <taxon>Eukaryota</taxon>
        <taxon>Fungi</taxon>
        <taxon>Dikarya</taxon>
        <taxon>Ascomycota</taxon>
        <taxon>Pezizomycotina</taxon>
        <taxon>Dothideomycetes</taxon>
        <taxon>Dothideomycetes incertae sedis</taxon>
        <taxon>Peltaster</taxon>
    </lineage>
</organism>
<feature type="region of interest" description="Disordered" evidence="2">
    <location>
        <begin position="857"/>
        <end position="950"/>
    </location>
</feature>
<evidence type="ECO:0000313" key="5">
    <source>
        <dbReference type="Proteomes" id="UP000503462"/>
    </source>
</evidence>
<dbReference type="PANTHER" id="PTHR48081">
    <property type="entry name" value="AB HYDROLASE SUPERFAMILY PROTEIN C4A8.06C"/>
    <property type="match status" value="1"/>
</dbReference>
<feature type="compositionally biased region" description="Polar residues" evidence="2">
    <location>
        <begin position="867"/>
        <end position="903"/>
    </location>
</feature>
<sequence>MPITTVGIVSAVTPSVIETYVSHYLNRGQLRQKPTAHISYHEGLRLVRQFLDYASKHAVEDLQAFTAQWVPAPTWVKIENVEIGKQHLNHAARLVQDQLGPKGIEQVGGESWWQWRRAGTPLRAEWIEMKKDIAERKHSGGKLDRVMLYVHGGAYYFGSVDEHRYQIQRHARKLKTRVLAPRYRLAPQFPFPCGLQDAIASYLFLLETMKPSQILVAGDSAGGGMVLSMLVILRDQAIPLPAGAMLLSPWVDLTHSFPSVAGDGIGDYIPSHGFHHKPSLVWPPPNAEDLEALNDELAQLKSKQGGMVEKPNTRPSESTNLSIMIDGQTIELKDQIQMYATNALLAHPLVSPVQQPTLGGLPPLLIQVGGAELLHDEQVYLAHKAADPQRYRPSDAVMAQYGLNKDDFTRYDPTYVQLQVWDDLCHVPHTLSFTRPAKYMFRSVAQFGAWALAHAQKKDVEIEDDANSVISSGADTDLDADDAASSTVDLSKSKKRPKTATQDPAKPRKRPTGAVGRAGDPLPSFKDHMIRQRVDRHGITYPLTPAAEMACLRLEPSSIGAIKPGPVRKWLAKKKEMDSRFANEKKKVQRKRVKEMAQGYESFTSGDVPPPTALAGRRRQDMPVEKRAKKSWALALWSGWGSHHDEETIERAENAEQYDLESSSRPATATATKTVTAREDLLSPKSDGRDLPRSSSNSMLSVPRSENHEGRPRSPFRKVSDTGQADEPVRPAAHTPSSKRIMVSPLVTSDEFSSAPEMSTISPDSTKVDGSENTFTTPTSSRPHNNVSAYPFKLRSPMSGAASTATLDDASSVQDRDTPRSTPAPSVAPAESLLAEKEVVVPYYEKEVVAVTAPYPQASELPDSSRPMASQASLLNTRTSPETYSPTLKTNASTASLGTSSPVETYRPQENRPRNPAFDQTGAASTKFSSVDTQPTMGPPKPVGSTYNPRDLRNAMINRSAVESARHAQNAMHMQSAVPTQNAINAQSAEPRPSTSASRQPTLPPLSPTGYIAPVELPVSQPGSTIQDLHRRPSAVTLNPESEPVELSTVKQTRTSMLPPPRTEPPPTPTLELSAVKQTRNSILPDPRIRPRHRPESPTLRPSTMGSNDSGSASSSNEAQETAIRHNVVIPVVEQRRPAPIKAPTKLLDDDVPPTPPPKDAQFVRSPPRTNGITAAPGHQRIGSKPPVLGEVSLGSGLGFPEKMNGTGGSS</sequence>
<feature type="compositionally biased region" description="Low complexity" evidence="2">
    <location>
        <begin position="1103"/>
        <end position="1117"/>
    </location>
</feature>
<feature type="compositionally biased region" description="Polar residues" evidence="2">
    <location>
        <begin position="746"/>
        <end position="765"/>
    </location>
</feature>
<feature type="region of interest" description="Disordered" evidence="2">
    <location>
        <begin position="655"/>
        <end position="830"/>
    </location>
</feature>
<name>A0A6H0XKY8_9PEZI</name>
<dbReference type="GO" id="GO:0016787">
    <property type="term" value="F:hydrolase activity"/>
    <property type="evidence" value="ECO:0007669"/>
    <property type="project" value="UniProtKB-KW"/>
</dbReference>
<feature type="region of interest" description="Disordered" evidence="2">
    <location>
        <begin position="985"/>
        <end position="1127"/>
    </location>
</feature>
<feature type="region of interest" description="Disordered" evidence="2">
    <location>
        <begin position="1144"/>
        <end position="1211"/>
    </location>
</feature>
<gene>
    <name evidence="4" type="ORF">AMS68_000924</name>
</gene>
<feature type="compositionally biased region" description="Polar residues" evidence="2">
    <location>
        <begin position="771"/>
        <end position="788"/>
    </location>
</feature>
<dbReference type="EMBL" id="CP051139">
    <property type="protein sequence ID" value="QIW95406.1"/>
    <property type="molecule type" value="Genomic_DNA"/>
</dbReference>
<feature type="compositionally biased region" description="Polar residues" evidence="2">
    <location>
        <begin position="985"/>
        <end position="1001"/>
    </location>
</feature>
<feature type="region of interest" description="Disordered" evidence="2">
    <location>
        <begin position="473"/>
        <end position="527"/>
    </location>
</feature>
<dbReference type="AlphaFoldDB" id="A0A6H0XKY8"/>
<accession>A0A6H0XKY8</accession>
<evidence type="ECO:0000256" key="1">
    <source>
        <dbReference type="ARBA" id="ARBA00022801"/>
    </source>
</evidence>
<dbReference type="OrthoDB" id="2336090at2759"/>
<dbReference type="InterPro" id="IPR050300">
    <property type="entry name" value="GDXG_lipolytic_enzyme"/>
</dbReference>
<evidence type="ECO:0000313" key="4">
    <source>
        <dbReference type="EMBL" id="QIW95406.1"/>
    </source>
</evidence>
<feature type="compositionally biased region" description="Pro residues" evidence="2">
    <location>
        <begin position="1058"/>
        <end position="1069"/>
    </location>
</feature>
<dbReference type="Proteomes" id="UP000503462">
    <property type="component" value="Chromosome 1"/>
</dbReference>
<reference evidence="4 5" key="1">
    <citation type="journal article" date="2016" name="Sci. Rep.">
        <title>Peltaster fructicola genome reveals evolution from an invasive phytopathogen to an ectophytic parasite.</title>
        <authorList>
            <person name="Xu C."/>
            <person name="Chen H."/>
            <person name="Gleason M.L."/>
            <person name="Xu J.R."/>
            <person name="Liu H."/>
            <person name="Zhang R."/>
            <person name="Sun G."/>
        </authorList>
    </citation>
    <scope>NUCLEOTIDE SEQUENCE [LARGE SCALE GENOMIC DNA]</scope>
    <source>
        <strain evidence="4 5">LNHT1506</strain>
    </source>
</reference>
<feature type="domain" description="Alpha/beta hydrolase fold-3" evidence="3">
    <location>
        <begin position="147"/>
        <end position="259"/>
    </location>
</feature>
<evidence type="ECO:0000259" key="3">
    <source>
        <dbReference type="Pfam" id="PF07859"/>
    </source>
</evidence>
<protein>
    <recommendedName>
        <fullName evidence="3">Alpha/beta hydrolase fold-3 domain-containing protein</fullName>
    </recommendedName>
</protein>
<dbReference type="PANTHER" id="PTHR48081:SF19">
    <property type="entry name" value="AB HYDROLASE SUPERFAMILY PROTEIN C4A8.06C"/>
    <property type="match status" value="1"/>
</dbReference>
<feature type="region of interest" description="Disordered" evidence="2">
    <location>
        <begin position="601"/>
        <end position="624"/>
    </location>
</feature>
<keyword evidence="5" id="KW-1185">Reference proteome</keyword>
<feature type="compositionally biased region" description="Low complexity" evidence="2">
    <location>
        <begin position="799"/>
        <end position="812"/>
    </location>
</feature>
<dbReference type="InterPro" id="IPR013094">
    <property type="entry name" value="AB_hydrolase_3"/>
</dbReference>